<dbReference type="InterPro" id="IPR009056">
    <property type="entry name" value="Cyt_c-like_dom"/>
</dbReference>
<feature type="signal peptide" evidence="5">
    <location>
        <begin position="1"/>
        <end position="30"/>
    </location>
</feature>
<reference evidence="7 8" key="1">
    <citation type="submission" date="2020-03" db="EMBL/GenBank/DDBJ databases">
        <title>Genomic Encyclopedia of Type Strains, Phase IV (KMG-IV): sequencing the most valuable type-strain genomes for metagenomic binning, comparative biology and taxonomic classification.</title>
        <authorList>
            <person name="Goeker M."/>
        </authorList>
    </citation>
    <scope>NUCLEOTIDE SEQUENCE [LARGE SCALE GENOMIC DNA]</scope>
    <source>
        <strain evidence="7 8">DSM 102865</strain>
    </source>
</reference>
<evidence type="ECO:0000259" key="6">
    <source>
        <dbReference type="PROSITE" id="PS51007"/>
    </source>
</evidence>
<evidence type="ECO:0000256" key="1">
    <source>
        <dbReference type="ARBA" id="ARBA00022617"/>
    </source>
</evidence>
<dbReference type="Proteomes" id="UP001179181">
    <property type="component" value="Unassembled WGS sequence"/>
</dbReference>
<dbReference type="PANTHER" id="PTHR35008:SF8">
    <property type="entry name" value="ALCOHOL DEHYDROGENASE CYTOCHROME C SUBUNIT"/>
    <property type="match status" value="1"/>
</dbReference>
<feature type="chain" id="PRO_5045460812" evidence="5">
    <location>
        <begin position="31"/>
        <end position="147"/>
    </location>
</feature>
<evidence type="ECO:0000256" key="5">
    <source>
        <dbReference type="SAM" id="SignalP"/>
    </source>
</evidence>
<organism evidence="7 8">
    <name type="scientific">Dyadobacter arcticus</name>
    <dbReference type="NCBI Taxonomy" id="1078754"/>
    <lineage>
        <taxon>Bacteria</taxon>
        <taxon>Pseudomonadati</taxon>
        <taxon>Bacteroidota</taxon>
        <taxon>Cytophagia</taxon>
        <taxon>Cytophagales</taxon>
        <taxon>Spirosomataceae</taxon>
        <taxon>Dyadobacter</taxon>
    </lineage>
</organism>
<dbReference type="PANTHER" id="PTHR35008">
    <property type="entry name" value="BLL4482 PROTEIN-RELATED"/>
    <property type="match status" value="1"/>
</dbReference>
<dbReference type="EMBL" id="JAASQJ010000001">
    <property type="protein sequence ID" value="NIJ52155.1"/>
    <property type="molecule type" value="Genomic_DNA"/>
</dbReference>
<protein>
    <submittedName>
        <fullName evidence="7">Mono/diheme cytochrome c family protein</fullName>
    </submittedName>
</protein>
<keyword evidence="3 4" id="KW-0408">Iron</keyword>
<dbReference type="InterPro" id="IPR051459">
    <property type="entry name" value="Cytochrome_c-type_DH"/>
</dbReference>
<keyword evidence="2 4" id="KW-0479">Metal-binding</keyword>
<dbReference type="Pfam" id="PF00034">
    <property type="entry name" value="Cytochrom_C"/>
    <property type="match status" value="1"/>
</dbReference>
<evidence type="ECO:0000256" key="4">
    <source>
        <dbReference type="PROSITE-ProRule" id="PRU00433"/>
    </source>
</evidence>
<dbReference type="RefSeq" id="WP_310588511.1">
    <property type="nucleotide sequence ID" value="NZ_JAASQJ010000001.1"/>
</dbReference>
<name>A0ABX0UKM9_9BACT</name>
<keyword evidence="5" id="KW-0732">Signal</keyword>
<keyword evidence="1 4" id="KW-0349">Heme</keyword>
<gene>
    <name evidence="7" type="ORF">FHS68_001311</name>
</gene>
<evidence type="ECO:0000313" key="8">
    <source>
        <dbReference type="Proteomes" id="UP001179181"/>
    </source>
</evidence>
<keyword evidence="8" id="KW-1185">Reference proteome</keyword>
<accession>A0ABX0UKM9</accession>
<dbReference type="SUPFAM" id="SSF46626">
    <property type="entry name" value="Cytochrome c"/>
    <property type="match status" value="1"/>
</dbReference>
<proteinExistence type="predicted"/>
<feature type="domain" description="Cytochrome c" evidence="6">
    <location>
        <begin position="37"/>
        <end position="125"/>
    </location>
</feature>
<sequence length="147" mass="16472">MNTRNKVRVFVFVKSIAMSLLMLAVCCQSAEELKSEQYFVEGYQLYTTNCSNCHQVDGKGMLNLYPPISGSQTLSDKALLACIIKNGMRDTILVNGRKFSRPMPPNAKLSDIEVAEIVTYVTVKWGKDSIYTKIEAVRSSLANCKKY</sequence>
<evidence type="ECO:0000256" key="3">
    <source>
        <dbReference type="ARBA" id="ARBA00023004"/>
    </source>
</evidence>
<dbReference type="InterPro" id="IPR036909">
    <property type="entry name" value="Cyt_c-like_dom_sf"/>
</dbReference>
<evidence type="ECO:0000313" key="7">
    <source>
        <dbReference type="EMBL" id="NIJ52155.1"/>
    </source>
</evidence>
<comment type="caution">
    <text evidence="7">The sequence shown here is derived from an EMBL/GenBank/DDBJ whole genome shotgun (WGS) entry which is preliminary data.</text>
</comment>
<dbReference type="Gene3D" id="1.10.760.10">
    <property type="entry name" value="Cytochrome c-like domain"/>
    <property type="match status" value="1"/>
</dbReference>
<dbReference type="PROSITE" id="PS51007">
    <property type="entry name" value="CYTC"/>
    <property type="match status" value="1"/>
</dbReference>
<evidence type="ECO:0000256" key="2">
    <source>
        <dbReference type="ARBA" id="ARBA00022723"/>
    </source>
</evidence>